<organism evidence="3 4">
    <name type="scientific">Plectus sambesii</name>
    <dbReference type="NCBI Taxonomy" id="2011161"/>
    <lineage>
        <taxon>Eukaryota</taxon>
        <taxon>Metazoa</taxon>
        <taxon>Ecdysozoa</taxon>
        <taxon>Nematoda</taxon>
        <taxon>Chromadorea</taxon>
        <taxon>Plectida</taxon>
        <taxon>Plectina</taxon>
        <taxon>Plectoidea</taxon>
        <taxon>Plectidae</taxon>
        <taxon>Plectus</taxon>
    </lineage>
</organism>
<evidence type="ECO:0000256" key="1">
    <source>
        <dbReference type="SAM" id="SignalP"/>
    </source>
</evidence>
<protein>
    <submittedName>
        <fullName evidence="4">IgGFc-binding protein N-terminal domain-containing protein</fullName>
    </submittedName>
</protein>
<feature type="signal peptide" evidence="1">
    <location>
        <begin position="1"/>
        <end position="18"/>
    </location>
</feature>
<accession>A0A914X6J9</accession>
<dbReference type="WBParaSite" id="PSAMB.scaffold662size44266.g7780.t1">
    <property type="protein sequence ID" value="PSAMB.scaffold662size44266.g7780.t1"/>
    <property type="gene ID" value="PSAMB.scaffold662size44266.g7780"/>
</dbReference>
<evidence type="ECO:0000259" key="2">
    <source>
        <dbReference type="Pfam" id="PF17517"/>
    </source>
</evidence>
<evidence type="ECO:0000313" key="4">
    <source>
        <dbReference type="WBParaSite" id="PSAMB.scaffold662size44266.g7780.t1"/>
    </source>
</evidence>
<reference evidence="4" key="1">
    <citation type="submission" date="2022-11" db="UniProtKB">
        <authorList>
            <consortium name="WormBaseParasite"/>
        </authorList>
    </citation>
    <scope>IDENTIFICATION</scope>
</reference>
<dbReference type="AlphaFoldDB" id="A0A914X6J9"/>
<evidence type="ECO:0000313" key="3">
    <source>
        <dbReference type="Proteomes" id="UP000887566"/>
    </source>
</evidence>
<sequence>MAARALCFLLVPAIFVYAVSNVPTIGNDFVFTFFNAYVNTTPPYGVLLLALVSNNNNGTANIVVTSPYPSFKTIRVSVAPHSVLKIPITPESIQDQYPHPNITFHPHIVVEDKGIRLQSDLPVAVYAHAENFDGRSDSFLVIPAVQLGMQYVAVTSTLALFPDMIAVVAYQDNTQITIGTQTVTINALQVASVASLLFKLSGTPISGNKPFGAISGCTCGLDVALACDYEAVMLLPVGAWGTQFTAIPFMYLSKNYYQVVTNTNNTIVSAGGTIVAKLNQGEYRRIQIGTTMVTSNHPILLIQMGEDTGVENNEKGGSFFVQLPSTEKMSNTSVLFQPTGFFESYGMPLFFFLRIVTNLASAGTIQLDGATINALQFKHVPNSNFYYYETATSNTTHSVTTSNPGTQYSVMSYTYGSVAGCGFTCAFNLPVGNPIALTSAQATIQL</sequence>
<feature type="chain" id="PRO_5037157255" evidence="1">
    <location>
        <begin position="19"/>
        <end position="446"/>
    </location>
</feature>
<dbReference type="Pfam" id="PF17517">
    <property type="entry name" value="IgGFc_binding"/>
    <property type="match status" value="1"/>
</dbReference>
<dbReference type="PANTHER" id="PTHR46534">
    <property type="entry name" value="IGGFC_BINDING DOMAIN-CONTAINING PROTEIN"/>
    <property type="match status" value="1"/>
</dbReference>
<feature type="domain" description="IgGFc-binding protein N-terminal" evidence="2">
    <location>
        <begin position="137"/>
        <end position="407"/>
    </location>
</feature>
<dbReference type="Proteomes" id="UP000887566">
    <property type="component" value="Unplaced"/>
</dbReference>
<keyword evidence="1" id="KW-0732">Signal</keyword>
<proteinExistence type="predicted"/>
<keyword evidence="3" id="KW-1185">Reference proteome</keyword>
<dbReference type="InterPro" id="IPR035234">
    <property type="entry name" value="IgGFc-bd_N"/>
</dbReference>
<dbReference type="PANTHER" id="PTHR46534:SF1">
    <property type="entry name" value="IGGFC-BINDING PROTEIN N-TERMINAL DOMAIN-CONTAINING PROTEIN"/>
    <property type="match status" value="1"/>
</dbReference>
<name>A0A914X6J9_9BILA</name>